<dbReference type="GeneID" id="26262168"/>
<dbReference type="InParanoid" id="A0A0B2UK19"/>
<dbReference type="STRING" id="1354746.A0A0B2UK19"/>
<evidence type="ECO:0000256" key="1">
    <source>
        <dbReference type="ARBA" id="ARBA00006888"/>
    </source>
</evidence>
<dbReference type="Pfam" id="PF14976">
    <property type="entry name" value="YPEH2ZP"/>
    <property type="match status" value="1"/>
</dbReference>
<comment type="similarity">
    <text evidence="1">Belongs to the FAM72 family.</text>
</comment>
<keyword evidence="3" id="KW-1185">Reference proteome</keyword>
<dbReference type="PANTHER" id="PTHR31841:SF1">
    <property type="entry name" value="PROTEIN FAM72A-RELATED"/>
    <property type="match status" value="1"/>
</dbReference>
<organism evidence="2 3">
    <name type="scientific">Ordospora colligata OC4</name>
    <dbReference type="NCBI Taxonomy" id="1354746"/>
    <lineage>
        <taxon>Eukaryota</taxon>
        <taxon>Fungi</taxon>
        <taxon>Fungi incertae sedis</taxon>
        <taxon>Microsporidia</taxon>
        <taxon>Ordosporidae</taxon>
        <taxon>Ordospora</taxon>
    </lineage>
</organism>
<accession>A0A0B2UK19</accession>
<dbReference type="Proteomes" id="UP000031056">
    <property type="component" value="Unassembled WGS sequence"/>
</dbReference>
<gene>
    <name evidence="2" type="ORF">M896_081280</name>
</gene>
<comment type="caution">
    <text evidence="2">The sequence shown here is derived from an EMBL/GenBank/DDBJ whole genome shotgun (WGS) entry which is preliminary data.</text>
</comment>
<dbReference type="RefSeq" id="XP_014563434.1">
    <property type="nucleotide sequence ID" value="XM_014707948.1"/>
</dbReference>
<dbReference type="PANTHER" id="PTHR31841">
    <property type="entry name" value="PROTEIN FAM72A-RELATED"/>
    <property type="match status" value="1"/>
</dbReference>
<sequence>MDCGDTEYVIRCFGCSSIVCRRAMRSMLLLNTKIKVYSASSSTECVQCIRDVYMAYMCKCIVIDISCKCCRMVLGYYIVRPCIECTAGICSGRRWIFDTSSVKPSARKPGYMIQAHELQHFSTDYDHEIKIR</sequence>
<dbReference type="AlphaFoldDB" id="A0A0B2UK19"/>
<dbReference type="EMBL" id="JOKQ01000008">
    <property type="protein sequence ID" value="KHN69392.1"/>
    <property type="molecule type" value="Genomic_DNA"/>
</dbReference>
<dbReference type="OrthoDB" id="2526683at2759"/>
<dbReference type="InterPro" id="IPR026768">
    <property type="entry name" value="YPEH2ZP"/>
</dbReference>
<name>A0A0B2UK19_9MICR</name>
<proteinExistence type="inferred from homology"/>
<protein>
    <recommendedName>
        <fullName evidence="4">Protein FAM72</fullName>
    </recommendedName>
</protein>
<evidence type="ECO:0000313" key="3">
    <source>
        <dbReference type="Proteomes" id="UP000031056"/>
    </source>
</evidence>
<dbReference type="VEuPathDB" id="MicrosporidiaDB:M896_081280"/>
<reference evidence="2 3" key="1">
    <citation type="journal article" date="2014" name="MBio">
        <title>The Ordospora colligata genome; evolution of extreme reduction in microsporidia and host-to-parasite horizontal gene transfer.</title>
        <authorList>
            <person name="Pombert J.-F."/>
            <person name="Haag K.L."/>
            <person name="Beidas S."/>
            <person name="Ebert D."/>
            <person name="Keeling P.J."/>
        </authorList>
    </citation>
    <scope>NUCLEOTIDE SEQUENCE [LARGE SCALE GENOMIC DNA]</scope>
    <source>
        <strain evidence="2 3">OC4</strain>
    </source>
</reference>
<evidence type="ECO:0000313" key="2">
    <source>
        <dbReference type="EMBL" id="KHN69392.1"/>
    </source>
</evidence>
<evidence type="ECO:0008006" key="4">
    <source>
        <dbReference type="Google" id="ProtNLM"/>
    </source>
</evidence>
<dbReference type="GO" id="GO:0005829">
    <property type="term" value="C:cytosol"/>
    <property type="evidence" value="ECO:0007669"/>
    <property type="project" value="UniProtKB-ARBA"/>
</dbReference>
<dbReference type="HOGENOM" id="CLU_127817_0_0_1"/>